<organism evidence="2">
    <name type="scientific">Human immunodeficiency virus type 1</name>
    <name type="common">HIV-1</name>
    <dbReference type="NCBI Taxonomy" id="11676"/>
    <lineage>
        <taxon>Viruses</taxon>
        <taxon>Riboviria</taxon>
        <taxon>Pararnavirae</taxon>
        <taxon>Artverviricota</taxon>
        <taxon>Revtraviricetes</taxon>
        <taxon>Ortervirales</taxon>
        <taxon>Retroviridae</taxon>
        <taxon>Orthoretrovirinae</taxon>
        <taxon>Lentivirus</taxon>
        <taxon>Lentivirus humimdef1</taxon>
    </lineage>
</organism>
<reference evidence="2" key="2">
    <citation type="journal article" date="2015" name="PLoS Comput. Biol.">
        <title>Comprehensive sieve analysis of breakthrough HIV-1 sequences in the RV144 vaccine efficacy trial.</title>
        <authorList>
            <consortium name="RV144 Sequencing Team"/>
            <person name="Edlefsen P.T."/>
            <person name="Rolland M."/>
            <person name="Hertz T."/>
            <person name="Tovanabutra S."/>
            <person name="Gartland A.J."/>
            <person name="deCamp A.C."/>
            <person name="Magaret C.A."/>
            <person name="Ahmed H."/>
            <person name="Gottardo R."/>
            <person name="Juraska M."/>
            <person name="McCoy C."/>
            <person name="Larsen B.B."/>
            <person name="Sanders-Buell E."/>
            <person name="Carrico C."/>
            <person name="Menis S."/>
            <person name="Kijak G.H."/>
            <person name="Bose M."/>
            <person name="Arroyo M.A."/>
            <person name="O'Connell R.J."/>
            <person name="Nitayaphan S."/>
            <person name="Pitisuttithum P."/>
            <person name="Kaewkungwal J."/>
            <person name="Rerks-Ngarm S."/>
            <person name="Robb M.L."/>
            <person name="Kirys T."/>
            <person name="Georgiev I.S."/>
            <person name="Kwong P.D."/>
            <person name="Scheffler K."/>
            <person name="Pond S.L."/>
            <person name="Carlson J.M."/>
            <person name="Michael N.L."/>
            <person name="Schief W.R."/>
            <person name="Mullins J.I."/>
            <person name="Kim J.H."/>
            <person name="Gilbert P.B."/>
        </authorList>
    </citation>
    <scope>NUCLEOTIDE SEQUENCE</scope>
    <source>
        <strain evidence="2">AA006a08R</strain>
    </source>
</reference>
<feature type="non-terminal residue" evidence="2">
    <location>
        <position position="1"/>
    </location>
</feature>
<protein>
    <submittedName>
        <fullName evidence="2">Pol protein</fullName>
    </submittedName>
</protein>
<gene>
    <name evidence="2" type="primary">pol</name>
</gene>
<name>K0GNI4_HV1</name>
<sequence length="39" mass="4152">KVIHTDNGSNFTSNELKQPVGGPMSGRNLGSLTIPKVKE</sequence>
<dbReference type="InterPro" id="IPR012337">
    <property type="entry name" value="RNaseH-like_sf"/>
</dbReference>
<accession>K0GNI4</accession>
<feature type="region of interest" description="Disordered" evidence="1">
    <location>
        <begin position="1"/>
        <end position="39"/>
    </location>
</feature>
<evidence type="ECO:0000256" key="1">
    <source>
        <dbReference type="SAM" id="MobiDB-lite"/>
    </source>
</evidence>
<dbReference type="EMBL" id="JX446749">
    <property type="protein sequence ID" value="AFU26266.1"/>
    <property type="molecule type" value="Genomic_RNA"/>
</dbReference>
<proteinExistence type="predicted"/>
<organismHost>
    <name type="scientific">Homo sapiens</name>
    <name type="common">Human</name>
    <dbReference type="NCBI Taxonomy" id="9606"/>
</organismHost>
<feature type="compositionally biased region" description="Polar residues" evidence="1">
    <location>
        <begin position="1"/>
        <end position="16"/>
    </location>
</feature>
<dbReference type="SUPFAM" id="SSF53098">
    <property type="entry name" value="Ribonuclease H-like"/>
    <property type="match status" value="1"/>
</dbReference>
<evidence type="ECO:0000313" key="2">
    <source>
        <dbReference type="EMBL" id="AFU26266.1"/>
    </source>
</evidence>
<reference evidence="2" key="1">
    <citation type="journal article" date="2012" name="Nature">
        <title>Increased HIV-1 vaccine efficacy against viruses with genetic signatures in Env V2.</title>
        <authorList>
            <person name="Rolland M."/>
            <person name="Edlefsen P.T."/>
            <person name="Larsen B.B."/>
            <person name="Tovanabutra S."/>
            <person name="Sanders-Buell E."/>
            <person name="Hertz T."/>
            <person name="de Camp A.C."/>
            <person name="Carrico C."/>
            <person name="Menis S."/>
            <person name="Magaret C.A."/>
            <person name="Ahmed H."/>
            <person name="Juraska M."/>
            <person name="Chen L."/>
            <person name="Konopa P."/>
            <person name="Nariya S."/>
            <person name="Stoddard J.N."/>
            <person name="Wong K."/>
            <person name="Zhao H."/>
            <person name="Deng W."/>
            <person name="Maust B.S."/>
            <person name="Bose M."/>
            <person name="Howell S."/>
            <person name="Bates A."/>
            <person name="Lazzaro M."/>
            <person name="O'Sullivan A."/>
            <person name="Lei E."/>
            <person name="Bradfield A."/>
            <person name="Ibitamuno G."/>
            <person name="Assawadarachai V."/>
            <person name="O'Connell R.J."/>
            <person name="de Souza M.S."/>
            <person name="Nitayaphan S."/>
            <person name="Rerks-Ngarm S."/>
            <person name="Robb M.L."/>
            <person name="McLellan J.S."/>
            <person name="Georgiev I."/>
            <person name="Kwong P.D."/>
            <person name="Carlson J.M."/>
            <person name="Michael N.L."/>
            <person name="Schief W.R."/>
            <person name="Gilbert P.B."/>
            <person name="Mullins J.I."/>
            <person name="Kim J.H."/>
        </authorList>
    </citation>
    <scope>NUCLEOTIDE SEQUENCE</scope>
    <source>
        <strain evidence="2">AA006a08R</strain>
    </source>
</reference>